<dbReference type="OrthoDB" id="4961408at2759"/>
<dbReference type="InterPro" id="IPR008906">
    <property type="entry name" value="HATC_C_dom"/>
</dbReference>
<protein>
    <recommendedName>
        <fullName evidence="1">HAT C-terminal dimerisation domain-containing protein</fullName>
    </recommendedName>
</protein>
<dbReference type="RefSeq" id="XP_001224521.1">
    <property type="nucleotide sequence ID" value="XM_001224520.1"/>
</dbReference>
<organism evidence="2 3">
    <name type="scientific">Chaetomium globosum (strain ATCC 6205 / CBS 148.51 / DSM 1962 / NBRC 6347 / NRRL 1970)</name>
    <name type="common">Soil fungus</name>
    <dbReference type="NCBI Taxonomy" id="306901"/>
    <lineage>
        <taxon>Eukaryota</taxon>
        <taxon>Fungi</taxon>
        <taxon>Dikarya</taxon>
        <taxon>Ascomycota</taxon>
        <taxon>Pezizomycotina</taxon>
        <taxon>Sordariomycetes</taxon>
        <taxon>Sordariomycetidae</taxon>
        <taxon>Sordariales</taxon>
        <taxon>Chaetomiaceae</taxon>
        <taxon>Chaetomium</taxon>
    </lineage>
</organism>
<dbReference type="SUPFAM" id="SSF53098">
    <property type="entry name" value="Ribonuclease H-like"/>
    <property type="match status" value="1"/>
</dbReference>
<dbReference type="Proteomes" id="UP000001056">
    <property type="component" value="Unassembled WGS sequence"/>
</dbReference>
<dbReference type="InterPro" id="IPR012337">
    <property type="entry name" value="RNaseH-like_sf"/>
</dbReference>
<dbReference type="InParanoid" id="Q2GYT9"/>
<dbReference type="OMA" id="CNELAEY"/>
<dbReference type="STRING" id="306901.Q2GYT9"/>
<accession>Q2GYT9</accession>
<proteinExistence type="predicted"/>
<dbReference type="EMBL" id="CH408033">
    <property type="protein sequence ID" value="EAQ85612.1"/>
    <property type="molecule type" value="Genomic_DNA"/>
</dbReference>
<evidence type="ECO:0000259" key="1">
    <source>
        <dbReference type="Pfam" id="PF05699"/>
    </source>
</evidence>
<name>Q2GYT9_CHAGB</name>
<feature type="domain" description="HAT C-terminal dimerisation" evidence="1">
    <location>
        <begin position="54"/>
        <end position="134"/>
    </location>
</feature>
<dbReference type="GO" id="GO:0046983">
    <property type="term" value="F:protein dimerization activity"/>
    <property type="evidence" value="ECO:0007669"/>
    <property type="project" value="InterPro"/>
</dbReference>
<gene>
    <name evidence="2" type="ORF">CHGG_06865</name>
</gene>
<dbReference type="GeneID" id="4394090"/>
<evidence type="ECO:0000313" key="2">
    <source>
        <dbReference type="EMBL" id="EAQ85612.1"/>
    </source>
</evidence>
<keyword evidence="3" id="KW-1185">Reference proteome</keyword>
<dbReference type="PANTHER" id="PTHR47611">
    <property type="entry name" value="HAT DIMERISATION DOMAIN, C-TERMINAL"/>
    <property type="match status" value="1"/>
</dbReference>
<dbReference type="Pfam" id="PF05699">
    <property type="entry name" value="Dimer_Tnp_hAT"/>
    <property type="match status" value="1"/>
</dbReference>
<dbReference type="AlphaFoldDB" id="Q2GYT9"/>
<sequence>MPPSVASVADTDLSTELLTVQTSSDRTLITTAAVAAPHRHTFYARRPDPATRDELQAYLCEEPQEIHDAVEWWLSPGRRSDFPRLSIMALDLLTIPAMSSECERVFSRAKHTVAHQRHRLDDDAINIVESLKQWSRLR</sequence>
<reference evidence="3" key="1">
    <citation type="journal article" date="2015" name="Genome Announc.">
        <title>Draft genome sequence of the cellulolytic fungus Chaetomium globosum.</title>
        <authorList>
            <person name="Cuomo C.A."/>
            <person name="Untereiner W.A."/>
            <person name="Ma L.-J."/>
            <person name="Grabherr M."/>
            <person name="Birren B.W."/>
        </authorList>
    </citation>
    <scope>NUCLEOTIDE SEQUENCE [LARGE SCALE GENOMIC DNA]</scope>
    <source>
        <strain evidence="3">ATCC 6205 / CBS 148.51 / DSM 1962 / NBRC 6347 / NRRL 1970</strain>
    </source>
</reference>
<dbReference type="PANTHER" id="PTHR47611:SF1">
    <property type="entry name" value="CCHC-TYPE DOMAIN-CONTAINING PROTEIN"/>
    <property type="match status" value="1"/>
</dbReference>
<dbReference type="VEuPathDB" id="FungiDB:CHGG_06865"/>
<dbReference type="HOGENOM" id="CLU_1855042_0_0_1"/>
<evidence type="ECO:0000313" key="3">
    <source>
        <dbReference type="Proteomes" id="UP000001056"/>
    </source>
</evidence>